<evidence type="ECO:0000313" key="5">
    <source>
        <dbReference type="Proteomes" id="UP000694392"/>
    </source>
</evidence>
<dbReference type="SMART" id="SM00034">
    <property type="entry name" value="CLECT"/>
    <property type="match status" value="1"/>
</dbReference>
<reference evidence="4" key="1">
    <citation type="submission" date="2025-08" db="UniProtKB">
        <authorList>
            <consortium name="Ensembl"/>
        </authorList>
    </citation>
    <scope>IDENTIFICATION</scope>
</reference>
<dbReference type="InterPro" id="IPR001304">
    <property type="entry name" value="C-type_lectin-like"/>
</dbReference>
<dbReference type="GeneTree" id="ENSGT00940000154558"/>
<dbReference type="InterPro" id="IPR052869">
    <property type="entry name" value="CLEC5A"/>
</dbReference>
<dbReference type="InterPro" id="IPR016186">
    <property type="entry name" value="C-type_lectin-like/link_sf"/>
</dbReference>
<sequence length="207" mass="23151">MTHKLKENVCFLLSLVGSEKDPYQRSHSSGSEHLLNIGVNIPRDISSGDVLRTVAGAEGIGGVPQTTDSLPEPQTYSTIRATTTAAVQHPKWKRHQGKFYLFSEAKENWSNSRTVCDSLGSDLVIINDKKQLEFLHNKTKNADYFIGLTYTEPQRKWLWIDDTETKSNLVTMKPHEVDKDCAVIRAGAVNSASCYQLNHWICEKTGG</sequence>
<keyword evidence="5" id="KW-1185">Reference proteome</keyword>
<proteinExistence type="predicted"/>
<name>A0A8D0G8M4_SPHPU</name>
<organism evidence="4 5">
    <name type="scientific">Sphenodon punctatus</name>
    <name type="common">Tuatara</name>
    <name type="synonym">Hatteria punctata</name>
    <dbReference type="NCBI Taxonomy" id="8508"/>
    <lineage>
        <taxon>Eukaryota</taxon>
        <taxon>Metazoa</taxon>
        <taxon>Chordata</taxon>
        <taxon>Craniata</taxon>
        <taxon>Vertebrata</taxon>
        <taxon>Euteleostomi</taxon>
        <taxon>Lepidosauria</taxon>
        <taxon>Sphenodontia</taxon>
        <taxon>Sphenodontidae</taxon>
        <taxon>Sphenodon</taxon>
    </lineage>
</organism>
<accession>A0A8D0G8M4</accession>
<dbReference type="InterPro" id="IPR016187">
    <property type="entry name" value="CTDL_fold"/>
</dbReference>
<comment type="subcellular location">
    <subcellularLocation>
        <location evidence="1">Membrane</location>
        <topology evidence="1">Single-pass membrane protein</topology>
    </subcellularLocation>
</comment>
<evidence type="ECO:0000256" key="1">
    <source>
        <dbReference type="ARBA" id="ARBA00004167"/>
    </source>
</evidence>
<dbReference type="Ensembl" id="ENSSPUT00000004620.1">
    <property type="protein sequence ID" value="ENSSPUP00000004342.1"/>
    <property type="gene ID" value="ENSSPUG00000003366.1"/>
</dbReference>
<evidence type="ECO:0000256" key="2">
    <source>
        <dbReference type="ARBA" id="ARBA00022734"/>
    </source>
</evidence>
<dbReference type="PANTHER" id="PTHR47536">
    <property type="entry name" value="C-TYPE LECTIN DOMAIN FAMILY 5 MEMBER A"/>
    <property type="match status" value="1"/>
</dbReference>
<dbReference type="GO" id="GO:0016020">
    <property type="term" value="C:membrane"/>
    <property type="evidence" value="ECO:0007669"/>
    <property type="project" value="UniProtKB-SubCell"/>
</dbReference>
<dbReference type="PROSITE" id="PS50041">
    <property type="entry name" value="C_TYPE_LECTIN_2"/>
    <property type="match status" value="1"/>
</dbReference>
<reference evidence="4" key="2">
    <citation type="submission" date="2025-09" db="UniProtKB">
        <authorList>
            <consortium name="Ensembl"/>
        </authorList>
    </citation>
    <scope>IDENTIFICATION</scope>
</reference>
<dbReference type="InterPro" id="IPR033992">
    <property type="entry name" value="NKR-like_CTLD"/>
</dbReference>
<dbReference type="GO" id="GO:0030246">
    <property type="term" value="F:carbohydrate binding"/>
    <property type="evidence" value="ECO:0007669"/>
    <property type="project" value="UniProtKB-KW"/>
</dbReference>
<dbReference type="AlphaFoldDB" id="A0A8D0G8M4"/>
<dbReference type="Proteomes" id="UP000694392">
    <property type="component" value="Unplaced"/>
</dbReference>
<dbReference type="PANTHER" id="PTHR47536:SF1">
    <property type="entry name" value="C-TYPE LECTIN DOMAIN FAMILY 5 MEMBER A"/>
    <property type="match status" value="1"/>
</dbReference>
<dbReference type="CDD" id="cd03593">
    <property type="entry name" value="CLECT_NK_receptors_like"/>
    <property type="match status" value="1"/>
</dbReference>
<keyword evidence="2" id="KW-0430">Lectin</keyword>
<protein>
    <recommendedName>
        <fullName evidence="3">C-type lectin domain-containing protein</fullName>
    </recommendedName>
</protein>
<evidence type="ECO:0000259" key="3">
    <source>
        <dbReference type="PROSITE" id="PS50041"/>
    </source>
</evidence>
<dbReference type="SUPFAM" id="SSF56436">
    <property type="entry name" value="C-type lectin-like"/>
    <property type="match status" value="1"/>
</dbReference>
<feature type="domain" description="C-type lectin" evidence="3">
    <location>
        <begin position="95"/>
        <end position="203"/>
    </location>
</feature>
<dbReference type="Gene3D" id="3.10.100.10">
    <property type="entry name" value="Mannose-Binding Protein A, subunit A"/>
    <property type="match status" value="1"/>
</dbReference>
<dbReference type="Pfam" id="PF00059">
    <property type="entry name" value="Lectin_C"/>
    <property type="match status" value="1"/>
</dbReference>
<evidence type="ECO:0000313" key="4">
    <source>
        <dbReference type="Ensembl" id="ENSSPUP00000004342.1"/>
    </source>
</evidence>